<dbReference type="InterPro" id="IPR049058">
    <property type="entry name" value="NAD_Glu_DH_HM2"/>
</dbReference>
<dbReference type="InterPro" id="IPR049062">
    <property type="entry name" value="NAD_Glu_DH_ACT2"/>
</dbReference>
<dbReference type="RefSeq" id="WP_076460983.1">
    <property type="nucleotide sequence ID" value="NZ_FTMN01000001.1"/>
</dbReference>
<sequence>MNAGLKTGTHQALSPLAEHLNSTFPAAEAESIQQFAQYFFQVSTSEELDQQSPEQLLGPLLSSWEFVQHYDRSAPKVRLFNPDLEQHGWHSSHTVIQLLFPDMPFLVDSVRMALNHEQIGIHDIFNTVIPSCRQGDQLEQLAADGDDESFIYLEVDRQTDPERLRQLRLRLSELHTLVAAAVNDYDAMRQRASELAEQLRQCDDDNAREAADYLDWLQADNFTFIACDQLNFSLENGQLIAQREAGQELGTLRLETEEERNRRFNRLSEDECRAMQDDAPLQLARYSRRSRIHRPAYLDLVVIKRYDDQGQVCGEYRFYGLYTLPVYSERLERIPLLRRKLSRLLASSGFNPQGHSGKTLVQILHELPRDEVMLASDDELMQLARGVFGLQERRCTRLLMRRDPCGKFASFLYFVPRDSFNTELRQQVQGMLADALNTREIDFTTYYSESILARVHFVARIQPEALNALDFAAIERDVVAVSRSWSDDLHQALIDEYGEARGNSLSNRFRSACPPAYRQHFSPAKAVFDLGHLESLNSERTIGMSFYRQLEQSRDELRFKLFQRDTPLVLSDAIPVLENLGMRVLGEHPYRLDAADGSAYWIHDFTLSCPQADSIDINEVRDIFQDAFAAIWSGKAENDAFNQLVVSAGLSWREVAMLRAYARYNQQTRFGFSQSYMATTLVRHAHLARLLVAFFRARFEPGRQGSERSSAVSERVQQSILDALEQIENLSDDQILRRFLELMQATLRTNYFQLGEGCQPRDYMAFKLSPAAIANMPKPRPAFEVFVYSPRVEGVHLRGGKVARGGLRWSDRLEDYRTEVLGLVKAQQVKNAVIVPLGAKGGFVAKQLPINGSREEIQAEGVACYKIFISALLDITDNLEAGALVPPADVVRHDDDDPYLVVAADKGTATFSDIANGIAAERNFWLGDAFASGGSQGYDHKGMGITARGAWESVKLHFSEQGLDTQSEDFTVIGIGDMAGDVFGNGMLLSEHIRLVAAFNHMHIFLDPNPDAASSYAERQRLFNLPRSSWEDYNKDLISNGGGVFSRSAKWIPISPELRERLQIDAERLSPNELIRALLKAPVDLIWNGGIGTYIKASHESHADAGDKASDPLRVDGQELRCRVFGEGGNLGATQLGRIEFCRQGGRANTDFIDNAGGVDCSDHEVNIKILLNEVVAEGDLTLKQRNQLLKEMTDEVAELVLQNNRDQALAISHAEHHCRQAPDTYIRLIHTLEQSGRLDRALEFLPDDAELDARKAQGELLTRPELSVLISYSKSRLKEALIESSLIDDEHIRATLLTAFPPKLRAAYPEALHQHRLRREILATQLANALVNQMGITFVDELQQSTGADAADIVRAWISARDSLSVSSLWQQIGELGSRVAPELQQQMRASTVQLMRRATRWFLRQNTAGRSTAELVQDYGAGMDALLALLPKLRDQLPGLEGCDTLTALQAAGIEPQTAIELAAIELRDQLLGIAVVANQSQQSLERTAQLYFDLIHRLELPAFAAALGAYTAETHWQALAIEGLEDLLASSPLAICQQLLSNTDSPALDSWQTRNAVLLERWQQLCKEIRGLEGDIALFSVAASELKALSSSS</sequence>
<dbReference type="Pfam" id="PF21076">
    <property type="entry name" value="GDH_ACT2"/>
    <property type="match status" value="1"/>
</dbReference>
<dbReference type="PIRSF" id="PIRSF036761">
    <property type="entry name" value="GDH_Mll4104"/>
    <property type="match status" value="1"/>
</dbReference>
<proteinExistence type="predicted"/>
<dbReference type="PANTHER" id="PTHR43403">
    <property type="entry name" value="NAD-SPECIFIC GLUTAMATE DEHYDROGENASE"/>
    <property type="match status" value="1"/>
</dbReference>
<dbReference type="eggNOG" id="COG2902">
    <property type="taxonomic scope" value="Bacteria"/>
</dbReference>
<feature type="domain" description="NAD-glutamate dehydrogenase ACT2" evidence="6">
    <location>
        <begin position="397"/>
        <end position="486"/>
    </location>
</feature>
<keyword evidence="2" id="KW-0175">Coiled coil</keyword>
<dbReference type="Pfam" id="PF21077">
    <property type="entry name" value="GDH_ACT3"/>
    <property type="match status" value="1"/>
</dbReference>
<dbReference type="EMBL" id="FTMN01000001">
    <property type="protein sequence ID" value="SIP99435.1"/>
    <property type="molecule type" value="Genomic_DNA"/>
</dbReference>
<feature type="domain" description="NAD-glutamate dehydrogenase N-terminal ACT1" evidence="5">
    <location>
        <begin position="35"/>
        <end position="170"/>
    </location>
</feature>
<dbReference type="InterPro" id="IPR036291">
    <property type="entry name" value="NAD(P)-bd_dom_sf"/>
</dbReference>
<dbReference type="GO" id="GO:0004069">
    <property type="term" value="F:L-aspartate:2-oxoglutarate aminotransferase activity"/>
    <property type="evidence" value="ECO:0007669"/>
    <property type="project" value="InterPro"/>
</dbReference>
<protein>
    <submittedName>
        <fullName evidence="8">Glutamate dehydrogenase (NAD)</fullName>
    </submittedName>
</protein>
<dbReference type="InterPro" id="IPR049059">
    <property type="entry name" value="NAD_Glu_DH_HM1"/>
</dbReference>
<dbReference type="PANTHER" id="PTHR43403:SF1">
    <property type="entry name" value="NAD-SPECIFIC GLUTAMATE DEHYDROGENASE"/>
    <property type="match status" value="1"/>
</dbReference>
<dbReference type="SUPFAM" id="SSF51735">
    <property type="entry name" value="NAD(P)-binding Rossmann-fold domains"/>
    <property type="match status" value="1"/>
</dbReference>
<feature type="domain" description="NAD-glutamate dehydrogenase ACT3" evidence="7">
    <location>
        <begin position="542"/>
        <end position="620"/>
    </location>
</feature>
<keyword evidence="1" id="KW-0560">Oxidoreductase</keyword>
<evidence type="ECO:0000313" key="8">
    <source>
        <dbReference type="EMBL" id="SIP99435.1"/>
    </source>
</evidence>
<dbReference type="InterPro" id="IPR046346">
    <property type="entry name" value="Aminoacid_DH-like_N_sf"/>
</dbReference>
<evidence type="ECO:0000256" key="2">
    <source>
        <dbReference type="SAM" id="Coils"/>
    </source>
</evidence>
<feature type="coiled-coil region" evidence="2">
    <location>
        <begin position="178"/>
        <end position="205"/>
    </location>
</feature>
<organism evidence="8 9">
    <name type="scientific">Marinobacterium stanieri</name>
    <dbReference type="NCBI Taxonomy" id="49186"/>
    <lineage>
        <taxon>Bacteria</taxon>
        <taxon>Pseudomonadati</taxon>
        <taxon>Pseudomonadota</taxon>
        <taxon>Gammaproteobacteria</taxon>
        <taxon>Oceanospirillales</taxon>
        <taxon>Oceanospirillaceae</taxon>
        <taxon>Marinobacterium</taxon>
    </lineage>
</organism>
<dbReference type="Gene3D" id="3.40.50.720">
    <property type="entry name" value="NAD(P)-binding Rossmann-like Domain"/>
    <property type="match status" value="1"/>
</dbReference>
<evidence type="ECO:0000256" key="1">
    <source>
        <dbReference type="ARBA" id="ARBA00023002"/>
    </source>
</evidence>
<dbReference type="InterPro" id="IPR024727">
    <property type="entry name" value="NAD_Glu_DH_N_ACT1"/>
</dbReference>
<dbReference type="InterPro" id="IPR049056">
    <property type="entry name" value="NAD_Glu_DH_HM3"/>
</dbReference>
<accession>A0A1N6P548</accession>
<evidence type="ECO:0000259" key="3">
    <source>
        <dbReference type="Pfam" id="PF05088"/>
    </source>
</evidence>
<gene>
    <name evidence="8" type="ORF">SAMN05421647_101788</name>
</gene>
<dbReference type="Pfam" id="PF21074">
    <property type="entry name" value="GDH_C"/>
    <property type="match status" value="1"/>
</dbReference>
<reference evidence="8 9" key="1">
    <citation type="submission" date="2017-01" db="EMBL/GenBank/DDBJ databases">
        <authorList>
            <person name="Mah S.A."/>
            <person name="Swanson W.J."/>
            <person name="Moy G.W."/>
            <person name="Vacquier V.D."/>
        </authorList>
    </citation>
    <scope>NUCLEOTIDE SEQUENCE [LARGE SCALE GENOMIC DNA]</scope>
    <source>
        <strain evidence="8 9">DSM 7027</strain>
    </source>
</reference>
<evidence type="ECO:0000313" key="9">
    <source>
        <dbReference type="Proteomes" id="UP000186895"/>
    </source>
</evidence>
<keyword evidence="9" id="KW-1185">Reference proteome</keyword>
<feature type="domain" description="NAD-specific glutamate dehydrogenase C-terminal" evidence="4">
    <location>
        <begin position="1260"/>
        <end position="1590"/>
    </location>
</feature>
<dbReference type="Proteomes" id="UP000186895">
    <property type="component" value="Unassembled WGS sequence"/>
</dbReference>
<dbReference type="InterPro" id="IPR049064">
    <property type="entry name" value="NAD_Glu_DH_ACT3"/>
</dbReference>
<evidence type="ECO:0000259" key="4">
    <source>
        <dbReference type="Pfam" id="PF21074"/>
    </source>
</evidence>
<dbReference type="GO" id="GO:0004352">
    <property type="term" value="F:glutamate dehydrogenase (NAD+) activity"/>
    <property type="evidence" value="ECO:0007669"/>
    <property type="project" value="InterPro"/>
</dbReference>
<dbReference type="InterPro" id="IPR048381">
    <property type="entry name" value="GDH_C"/>
</dbReference>
<evidence type="ECO:0000259" key="5">
    <source>
        <dbReference type="Pfam" id="PF21075"/>
    </source>
</evidence>
<dbReference type="InterPro" id="IPR028971">
    <property type="entry name" value="NAD-GDH_cat"/>
</dbReference>
<evidence type="ECO:0000259" key="6">
    <source>
        <dbReference type="Pfam" id="PF21076"/>
    </source>
</evidence>
<dbReference type="SUPFAM" id="SSF53223">
    <property type="entry name" value="Aminoacid dehydrogenase-like, N-terminal domain"/>
    <property type="match status" value="1"/>
</dbReference>
<feature type="domain" description="NAD-glutamate dehydrogenase catalytic" evidence="3">
    <location>
        <begin position="720"/>
        <end position="1214"/>
    </location>
</feature>
<evidence type="ECO:0000259" key="7">
    <source>
        <dbReference type="Pfam" id="PF21077"/>
    </source>
</evidence>
<dbReference type="Pfam" id="PF05088">
    <property type="entry name" value="Bac_GDH_CD"/>
    <property type="match status" value="1"/>
</dbReference>
<dbReference type="STRING" id="49186.SAMN05421647_101788"/>
<dbReference type="Pfam" id="PF21073">
    <property type="entry name" value="GDH_HM1"/>
    <property type="match status" value="1"/>
</dbReference>
<dbReference type="Pfam" id="PF21075">
    <property type="entry name" value="GDH_ACT1"/>
    <property type="match status" value="1"/>
</dbReference>
<dbReference type="Pfam" id="PF21078">
    <property type="entry name" value="GDH_HM3"/>
    <property type="match status" value="1"/>
</dbReference>
<dbReference type="Pfam" id="PF21079">
    <property type="entry name" value="GDH_HM2"/>
    <property type="match status" value="1"/>
</dbReference>
<dbReference type="GO" id="GO:0006538">
    <property type="term" value="P:L-glutamate catabolic process"/>
    <property type="evidence" value="ECO:0007669"/>
    <property type="project" value="InterPro"/>
</dbReference>
<name>A0A1N6P548_9GAMM</name>
<dbReference type="InterPro" id="IPR007780">
    <property type="entry name" value="NAD_Glu_DH_bac"/>
</dbReference>